<name>A0A5C4M5A0_9PSEU</name>
<protein>
    <submittedName>
        <fullName evidence="2">Uncharacterized protein</fullName>
    </submittedName>
</protein>
<dbReference type="OrthoDB" id="3633204at2"/>
<dbReference type="AlphaFoldDB" id="A0A5C4M5A0"/>
<evidence type="ECO:0000256" key="1">
    <source>
        <dbReference type="SAM" id="MobiDB-lite"/>
    </source>
</evidence>
<comment type="caution">
    <text evidence="2">The sequence shown here is derived from an EMBL/GenBank/DDBJ whole genome shotgun (WGS) entry which is preliminary data.</text>
</comment>
<dbReference type="Proteomes" id="UP000305546">
    <property type="component" value="Unassembled WGS sequence"/>
</dbReference>
<feature type="compositionally biased region" description="Polar residues" evidence="1">
    <location>
        <begin position="24"/>
        <end position="33"/>
    </location>
</feature>
<evidence type="ECO:0000313" key="2">
    <source>
        <dbReference type="EMBL" id="TNC27462.1"/>
    </source>
</evidence>
<reference evidence="2 3" key="1">
    <citation type="submission" date="2019-06" db="EMBL/GenBank/DDBJ databases">
        <title>Amycolatopsis alkalitolerans sp. nov., isolated from Gastrodia elata Blume.</title>
        <authorList>
            <person name="Narsing Rao M.P."/>
            <person name="Li W.J."/>
        </authorList>
    </citation>
    <scope>NUCLEOTIDE SEQUENCE [LARGE SCALE GENOMIC DNA]</scope>
    <source>
        <strain evidence="2 3">SYSUP0005</strain>
    </source>
</reference>
<feature type="region of interest" description="Disordered" evidence="1">
    <location>
        <begin position="1"/>
        <end position="39"/>
    </location>
</feature>
<sequence>MAAQWDPPRRTGTSTGKPVVRQTHGPSPVQTVLGSGPYGRPVTRVDFFRRMPVGGTAYLKPTDSED</sequence>
<proteinExistence type="predicted"/>
<gene>
    <name evidence="2" type="ORF">FG385_10415</name>
</gene>
<organism evidence="2 3">
    <name type="scientific">Amycolatopsis alkalitolerans</name>
    <dbReference type="NCBI Taxonomy" id="2547244"/>
    <lineage>
        <taxon>Bacteria</taxon>
        <taxon>Bacillati</taxon>
        <taxon>Actinomycetota</taxon>
        <taxon>Actinomycetes</taxon>
        <taxon>Pseudonocardiales</taxon>
        <taxon>Pseudonocardiaceae</taxon>
        <taxon>Amycolatopsis</taxon>
    </lineage>
</organism>
<evidence type="ECO:0000313" key="3">
    <source>
        <dbReference type="Proteomes" id="UP000305546"/>
    </source>
</evidence>
<accession>A0A5C4M5A0</accession>
<keyword evidence="3" id="KW-1185">Reference proteome</keyword>
<dbReference type="EMBL" id="VDFW01000006">
    <property type="protein sequence ID" value="TNC27462.1"/>
    <property type="molecule type" value="Genomic_DNA"/>
</dbReference>
<dbReference type="RefSeq" id="WP_139096423.1">
    <property type="nucleotide sequence ID" value="NZ_VDFW01000006.1"/>
</dbReference>